<dbReference type="RefSeq" id="WP_285672423.1">
    <property type="nucleotide sequence ID" value="NZ_BSYI01000022.1"/>
</dbReference>
<dbReference type="Gene3D" id="3.40.50.12240">
    <property type="match status" value="1"/>
</dbReference>
<feature type="compositionally biased region" description="Pro residues" evidence="8">
    <location>
        <begin position="439"/>
        <end position="448"/>
    </location>
</feature>
<dbReference type="SUPFAM" id="SSF52540">
    <property type="entry name" value="P-loop containing nucleoside triphosphate hydrolases"/>
    <property type="match status" value="1"/>
</dbReference>
<evidence type="ECO:0000256" key="8">
    <source>
        <dbReference type="SAM" id="MobiDB-lite"/>
    </source>
</evidence>
<dbReference type="InterPro" id="IPR050053">
    <property type="entry name" value="ATPase_alpha/beta_chains"/>
</dbReference>
<dbReference type="InterPro" id="IPR005714">
    <property type="entry name" value="ATPase_T3SS_FliI/YscN"/>
</dbReference>
<dbReference type="Pfam" id="PF18269">
    <property type="entry name" value="T3SS_ATPase_C"/>
    <property type="match status" value="1"/>
</dbReference>
<dbReference type="InterPro" id="IPR027417">
    <property type="entry name" value="P-loop_NTPase"/>
</dbReference>
<accession>A0ABQ6LK60</accession>
<dbReference type="NCBIfam" id="TIGR01026">
    <property type="entry name" value="fliI_yscN"/>
    <property type="match status" value="1"/>
</dbReference>
<feature type="domain" description="AAA+ ATPase" evidence="9">
    <location>
        <begin position="159"/>
        <end position="343"/>
    </location>
</feature>
<keyword evidence="4" id="KW-0547">Nucleotide-binding</keyword>
<keyword evidence="11" id="KW-1185">Reference proteome</keyword>
<evidence type="ECO:0000256" key="7">
    <source>
        <dbReference type="ARBA" id="ARBA00022967"/>
    </source>
</evidence>
<keyword evidence="2" id="KW-0813">Transport</keyword>
<keyword evidence="3" id="KW-0963">Cytoplasm</keyword>
<dbReference type="InterPro" id="IPR000194">
    <property type="entry name" value="ATPase_F1/V1/A1_a/bsu_nucl-bd"/>
</dbReference>
<protein>
    <submittedName>
        <fullName evidence="10">FliI/YscN family ATPase</fullName>
    </submittedName>
</protein>
<keyword evidence="6" id="KW-0653">Protein transport</keyword>
<dbReference type="SMART" id="SM00382">
    <property type="entry name" value="AAA"/>
    <property type="match status" value="1"/>
</dbReference>
<keyword evidence="7" id="KW-1278">Translocase</keyword>
<reference evidence="10 11" key="1">
    <citation type="submission" date="2023-04" db="EMBL/GenBank/DDBJ databases">
        <title>Marinoamorphus aggregata gen. nov., sp. Nov., isolate from tissue of brittle star Ophioplocus japonicus.</title>
        <authorList>
            <person name="Kawano K."/>
            <person name="Sawayama S."/>
            <person name="Nakagawa S."/>
        </authorList>
    </citation>
    <scope>NUCLEOTIDE SEQUENCE [LARGE SCALE GENOMIC DNA]</scope>
    <source>
        <strain evidence="10 11">NKW23</strain>
    </source>
</reference>
<evidence type="ECO:0000256" key="3">
    <source>
        <dbReference type="ARBA" id="ARBA00022490"/>
    </source>
</evidence>
<evidence type="ECO:0000256" key="1">
    <source>
        <dbReference type="ARBA" id="ARBA00004496"/>
    </source>
</evidence>
<comment type="subcellular location">
    <subcellularLocation>
        <location evidence="1">Cytoplasm</location>
    </subcellularLocation>
</comment>
<dbReference type="EMBL" id="BSYI01000022">
    <property type="protein sequence ID" value="GMG83629.1"/>
    <property type="molecule type" value="Genomic_DNA"/>
</dbReference>
<organism evidence="10 11">
    <name type="scientific">Paralimibaculum aggregatum</name>
    <dbReference type="NCBI Taxonomy" id="3036245"/>
    <lineage>
        <taxon>Bacteria</taxon>
        <taxon>Pseudomonadati</taxon>
        <taxon>Pseudomonadota</taxon>
        <taxon>Alphaproteobacteria</taxon>
        <taxon>Rhodobacterales</taxon>
        <taxon>Paracoccaceae</taxon>
        <taxon>Paralimibaculum</taxon>
    </lineage>
</organism>
<evidence type="ECO:0000313" key="10">
    <source>
        <dbReference type="EMBL" id="GMG83629.1"/>
    </source>
</evidence>
<keyword evidence="5" id="KW-0067">ATP-binding</keyword>
<dbReference type="InterPro" id="IPR040627">
    <property type="entry name" value="T3SS_ATPase_C"/>
</dbReference>
<dbReference type="PANTHER" id="PTHR15184">
    <property type="entry name" value="ATP SYNTHASE"/>
    <property type="match status" value="1"/>
</dbReference>
<evidence type="ECO:0000256" key="2">
    <source>
        <dbReference type="ARBA" id="ARBA00022448"/>
    </source>
</evidence>
<evidence type="ECO:0000256" key="6">
    <source>
        <dbReference type="ARBA" id="ARBA00022927"/>
    </source>
</evidence>
<evidence type="ECO:0000256" key="5">
    <source>
        <dbReference type="ARBA" id="ARBA00022840"/>
    </source>
</evidence>
<sequence length="459" mass="47816">MTAPDRGPLPQPARLPASARIWGRVTGSDGTVVRIAGLGALARLGDGIRIDRAERAPLHGEVVAIGEQRVTAMLMGAGDGLVAGARAYLEAVPPPRPSDGWLGQVVDAFGRLPDGAPAPEGCTGAALRRAPPQAQRRRGLGPRLRTGLAATDTVLPICRGQRLGLFAGSGVGKSMLLGALARGIEADVVVIGLIGERGREVGDFVRDRLGPAGMARAVVVAATSDQSALVKRRAAMLTLAVAEHFRDRGRHVLCLLDSLTRFAEAHREIALAAGETPALRAFPPSTAAEIAALCERAGPGADGPGDLTAVFSVLVAGSDMEEPVADMVRGVLDGHVVLDRAIAERGRFPAIDLRRSVSRSAPAAWTAAEAALATRARRLVAAYEDAEPMIQAGLYQPGGDPVLDEAVRLWPELDRFMALGSEGAQAGEGFALLARLMAPPEPDAPPAARPREARSIGRV</sequence>
<gene>
    <name evidence="10" type="ORF">LNKW23_28420</name>
</gene>
<dbReference type="Pfam" id="PF02874">
    <property type="entry name" value="ATP-synt_ab_N"/>
    <property type="match status" value="1"/>
</dbReference>
<comment type="caution">
    <text evidence="10">The sequence shown here is derived from an EMBL/GenBank/DDBJ whole genome shotgun (WGS) entry which is preliminary data.</text>
</comment>
<evidence type="ECO:0000313" key="11">
    <source>
        <dbReference type="Proteomes" id="UP001239909"/>
    </source>
</evidence>
<proteinExistence type="predicted"/>
<evidence type="ECO:0000259" key="9">
    <source>
        <dbReference type="SMART" id="SM00382"/>
    </source>
</evidence>
<evidence type="ECO:0000256" key="4">
    <source>
        <dbReference type="ARBA" id="ARBA00022741"/>
    </source>
</evidence>
<feature type="region of interest" description="Disordered" evidence="8">
    <location>
        <begin position="438"/>
        <end position="459"/>
    </location>
</feature>
<name>A0ABQ6LK60_9RHOB</name>
<dbReference type="Pfam" id="PF00006">
    <property type="entry name" value="ATP-synt_ab"/>
    <property type="match status" value="1"/>
</dbReference>
<dbReference type="PANTHER" id="PTHR15184:SF9">
    <property type="entry name" value="SPI-1 TYPE 3 SECRETION SYSTEM ATPASE"/>
    <property type="match status" value="1"/>
</dbReference>
<feature type="compositionally biased region" description="Basic and acidic residues" evidence="8">
    <location>
        <begin position="449"/>
        <end position="459"/>
    </location>
</feature>
<dbReference type="InterPro" id="IPR003593">
    <property type="entry name" value="AAA+_ATPase"/>
</dbReference>
<dbReference type="InterPro" id="IPR004100">
    <property type="entry name" value="ATPase_F1/V1/A1_a/bsu_N"/>
</dbReference>
<dbReference type="Proteomes" id="UP001239909">
    <property type="component" value="Unassembled WGS sequence"/>
</dbReference>